<evidence type="ECO:0000256" key="3">
    <source>
        <dbReference type="ARBA" id="ARBA00004906"/>
    </source>
</evidence>
<dbReference type="SUPFAM" id="SSF57850">
    <property type="entry name" value="RING/U-box"/>
    <property type="match status" value="1"/>
</dbReference>
<keyword evidence="8" id="KW-0808">Transferase</keyword>
<reference evidence="21 22" key="1">
    <citation type="submission" date="2015-11" db="EMBL/GenBank/DDBJ databases">
        <title>The genome of Debaryomyces fabryi.</title>
        <authorList>
            <person name="Tafer H."/>
            <person name="Lopandic K."/>
        </authorList>
    </citation>
    <scope>NUCLEOTIDE SEQUENCE [LARGE SCALE GENOMIC DNA]</scope>
    <source>
        <strain evidence="21 22">CBS 789</strain>
    </source>
</reference>
<keyword evidence="13" id="KW-0862">Zinc</keyword>
<evidence type="ECO:0000313" key="21">
    <source>
        <dbReference type="EMBL" id="KSA01659.1"/>
    </source>
</evidence>
<comment type="subcellular location">
    <subcellularLocation>
        <location evidence="2">Peroxisome membrane</location>
        <topology evidence="2">Multi-pass membrane protein</topology>
    </subcellularLocation>
</comment>
<evidence type="ECO:0000256" key="11">
    <source>
        <dbReference type="ARBA" id="ARBA00022771"/>
    </source>
</evidence>
<evidence type="ECO:0000256" key="17">
    <source>
        <dbReference type="ARBA" id="ARBA00023140"/>
    </source>
</evidence>
<dbReference type="GO" id="GO:0061630">
    <property type="term" value="F:ubiquitin protein ligase activity"/>
    <property type="evidence" value="ECO:0007669"/>
    <property type="project" value="UniProtKB-EC"/>
</dbReference>
<dbReference type="GO" id="GO:0016567">
    <property type="term" value="P:protein ubiquitination"/>
    <property type="evidence" value="ECO:0007669"/>
    <property type="project" value="UniProtKB-ARBA"/>
</dbReference>
<keyword evidence="14" id="KW-0653">Protein transport</keyword>
<evidence type="ECO:0000256" key="14">
    <source>
        <dbReference type="ARBA" id="ARBA00022927"/>
    </source>
</evidence>
<evidence type="ECO:0000256" key="7">
    <source>
        <dbReference type="ARBA" id="ARBA00022593"/>
    </source>
</evidence>
<evidence type="ECO:0000256" key="9">
    <source>
        <dbReference type="ARBA" id="ARBA00022692"/>
    </source>
</evidence>
<keyword evidence="12" id="KW-0833">Ubl conjugation pathway</keyword>
<evidence type="ECO:0000256" key="6">
    <source>
        <dbReference type="ARBA" id="ARBA00022448"/>
    </source>
</evidence>
<dbReference type="AlphaFoldDB" id="A0A0V1PZI4"/>
<dbReference type="CDD" id="cd16527">
    <property type="entry name" value="RING-HC_PEX10"/>
    <property type="match status" value="1"/>
</dbReference>
<evidence type="ECO:0000256" key="15">
    <source>
        <dbReference type="ARBA" id="ARBA00022989"/>
    </source>
</evidence>
<evidence type="ECO:0000256" key="13">
    <source>
        <dbReference type="ARBA" id="ARBA00022833"/>
    </source>
</evidence>
<evidence type="ECO:0000256" key="2">
    <source>
        <dbReference type="ARBA" id="ARBA00004585"/>
    </source>
</evidence>
<evidence type="ECO:0000256" key="8">
    <source>
        <dbReference type="ARBA" id="ARBA00022679"/>
    </source>
</evidence>
<dbReference type="InterPro" id="IPR017907">
    <property type="entry name" value="Znf_RING_CS"/>
</dbReference>
<comment type="caution">
    <text evidence="21">The sequence shown here is derived from an EMBL/GenBank/DDBJ whole genome shotgun (WGS) entry which is preliminary data.</text>
</comment>
<proteinExistence type="inferred from homology"/>
<dbReference type="GO" id="GO:0008270">
    <property type="term" value="F:zinc ion binding"/>
    <property type="evidence" value="ECO:0007669"/>
    <property type="project" value="UniProtKB-KW"/>
</dbReference>
<dbReference type="InterPro" id="IPR013083">
    <property type="entry name" value="Znf_RING/FYVE/PHD"/>
</dbReference>
<evidence type="ECO:0000313" key="22">
    <source>
        <dbReference type="Proteomes" id="UP000054251"/>
    </source>
</evidence>
<protein>
    <recommendedName>
        <fullName evidence="5">RING-type E3 ubiquitin transferase</fullName>
        <ecNumber evidence="5">2.3.2.27</ecNumber>
    </recommendedName>
    <alternativeName>
        <fullName evidence="18">Peroxin-10</fullName>
    </alternativeName>
</protein>
<keyword evidence="11 19" id="KW-0863">Zinc-finger</keyword>
<dbReference type="Gene3D" id="3.30.40.10">
    <property type="entry name" value="Zinc/RING finger domain, C3HC4 (zinc finger)"/>
    <property type="match status" value="1"/>
</dbReference>
<dbReference type="GeneID" id="26839608"/>
<dbReference type="EC" id="2.3.2.27" evidence="5"/>
<keyword evidence="22" id="KW-1185">Reference proteome</keyword>
<keyword evidence="9" id="KW-0812">Transmembrane</keyword>
<organism evidence="21 22">
    <name type="scientific">Debaryomyces fabryi</name>
    <dbReference type="NCBI Taxonomy" id="58627"/>
    <lineage>
        <taxon>Eukaryota</taxon>
        <taxon>Fungi</taxon>
        <taxon>Dikarya</taxon>
        <taxon>Ascomycota</taxon>
        <taxon>Saccharomycotina</taxon>
        <taxon>Pichiomycetes</taxon>
        <taxon>Debaryomycetaceae</taxon>
        <taxon>Debaryomyces</taxon>
    </lineage>
</organism>
<dbReference type="OrthoDB" id="6270329at2759"/>
<dbReference type="PROSITE" id="PS00518">
    <property type="entry name" value="ZF_RING_1"/>
    <property type="match status" value="1"/>
</dbReference>
<dbReference type="PROSITE" id="PS50089">
    <property type="entry name" value="ZF_RING_2"/>
    <property type="match status" value="1"/>
</dbReference>
<comment type="pathway">
    <text evidence="3">Protein modification; protein ubiquitination.</text>
</comment>
<dbReference type="SMART" id="SM00184">
    <property type="entry name" value="RING"/>
    <property type="match status" value="1"/>
</dbReference>
<keyword evidence="17" id="KW-0576">Peroxisome</keyword>
<dbReference type="EMBL" id="LMYN01000047">
    <property type="protein sequence ID" value="KSA01659.1"/>
    <property type="molecule type" value="Genomic_DNA"/>
</dbReference>
<dbReference type="Pfam" id="PF04757">
    <property type="entry name" value="Pex2_Pex12"/>
    <property type="match status" value="1"/>
</dbReference>
<dbReference type="RefSeq" id="XP_015467761.1">
    <property type="nucleotide sequence ID" value="XM_015611429.1"/>
</dbReference>
<evidence type="ECO:0000256" key="5">
    <source>
        <dbReference type="ARBA" id="ARBA00012483"/>
    </source>
</evidence>
<keyword evidence="16" id="KW-0472">Membrane</keyword>
<evidence type="ECO:0000256" key="4">
    <source>
        <dbReference type="ARBA" id="ARBA00008704"/>
    </source>
</evidence>
<dbReference type="InterPro" id="IPR025654">
    <property type="entry name" value="PEX2/10"/>
</dbReference>
<evidence type="ECO:0000256" key="18">
    <source>
        <dbReference type="ARBA" id="ARBA00041230"/>
    </source>
</evidence>
<evidence type="ECO:0000259" key="20">
    <source>
        <dbReference type="PROSITE" id="PS50089"/>
    </source>
</evidence>
<dbReference type="GO" id="GO:0016562">
    <property type="term" value="P:protein import into peroxisome matrix, receptor recycling"/>
    <property type="evidence" value="ECO:0007669"/>
    <property type="project" value="UniProtKB-ARBA"/>
</dbReference>
<dbReference type="GO" id="GO:0005778">
    <property type="term" value="C:peroxisomal membrane"/>
    <property type="evidence" value="ECO:0007669"/>
    <property type="project" value="UniProtKB-SubCell"/>
</dbReference>
<keyword evidence="15" id="KW-1133">Transmembrane helix</keyword>
<sequence>MSKVNHNALPFADASTIVRAHQKDTYFESSYRSQVQDVLHIFKGQRFINTHPEEITVAAKSLYLILTTLIGARTLGEEYVDLIYVNRTGKRFPQLLPKLGFILSYALLPYLFTRLVRKYKPKDGDESTKPKEGVRFWLTQFFSSYPKVLDTLMNLHIAIFYFKGEFYSISKRIFGLRYAFGHNKDPKKLKLARGDYSLLGGIILLQFVVKSLIKFKSYIDDKNKIDKSENEENERNMNAIFKISQLEKFRDNVTTNDKLYRQINVDLSNPDHLPYLPENSRSCMLCLSPMTNPSAASCGHLFCWECIVDWVREHPECPLCRQQCLEQNLLPLK</sequence>
<evidence type="ECO:0000256" key="19">
    <source>
        <dbReference type="PROSITE-ProRule" id="PRU00175"/>
    </source>
</evidence>
<accession>A0A0V1PZI4</accession>
<comment type="catalytic activity">
    <reaction evidence="1">
        <text>S-ubiquitinyl-[E2 ubiquitin-conjugating enzyme]-L-cysteine + [acceptor protein]-L-lysine = [E2 ubiquitin-conjugating enzyme]-L-cysteine + N(6)-ubiquitinyl-[acceptor protein]-L-lysine.</text>
        <dbReference type="EC" id="2.3.2.27"/>
    </reaction>
</comment>
<dbReference type="Proteomes" id="UP000054251">
    <property type="component" value="Unassembled WGS sequence"/>
</dbReference>
<gene>
    <name evidence="21" type="ORF">AC631_02599</name>
</gene>
<comment type="similarity">
    <text evidence="4">Belongs to the pex2/pex10/pex12 family.</text>
</comment>
<dbReference type="InterPro" id="IPR006845">
    <property type="entry name" value="Pex_N"/>
</dbReference>
<name>A0A0V1PZI4_9ASCO</name>
<dbReference type="InterPro" id="IPR001841">
    <property type="entry name" value="Znf_RING"/>
</dbReference>
<evidence type="ECO:0000256" key="12">
    <source>
        <dbReference type="ARBA" id="ARBA00022786"/>
    </source>
</evidence>
<dbReference type="PANTHER" id="PTHR23350">
    <property type="entry name" value="PEROXISOME ASSEMBLY PROTEIN 10"/>
    <property type="match status" value="1"/>
</dbReference>
<evidence type="ECO:0000256" key="10">
    <source>
        <dbReference type="ARBA" id="ARBA00022723"/>
    </source>
</evidence>
<dbReference type="PANTHER" id="PTHR23350:SF0">
    <property type="entry name" value="PEROXISOME BIOGENESIS FACTOR 10"/>
    <property type="match status" value="1"/>
</dbReference>
<dbReference type="Pfam" id="PF13639">
    <property type="entry name" value="zf-RING_2"/>
    <property type="match status" value="1"/>
</dbReference>
<keyword evidence="6" id="KW-0813">Transport</keyword>
<keyword evidence="7" id="KW-0962">Peroxisome biogenesis</keyword>
<keyword evidence="10" id="KW-0479">Metal-binding</keyword>
<evidence type="ECO:0000256" key="1">
    <source>
        <dbReference type="ARBA" id="ARBA00000900"/>
    </source>
</evidence>
<evidence type="ECO:0000256" key="16">
    <source>
        <dbReference type="ARBA" id="ARBA00023136"/>
    </source>
</evidence>
<feature type="domain" description="RING-type" evidence="20">
    <location>
        <begin position="283"/>
        <end position="321"/>
    </location>
</feature>